<evidence type="ECO:0000313" key="3">
    <source>
        <dbReference type="EMBL" id="MFC7669086.1"/>
    </source>
</evidence>
<evidence type="ECO:0000256" key="1">
    <source>
        <dbReference type="SAM" id="MobiDB-lite"/>
    </source>
</evidence>
<organism evidence="3 4">
    <name type="scientific">Hymenobacter humi</name>
    <dbReference type="NCBI Taxonomy" id="1411620"/>
    <lineage>
        <taxon>Bacteria</taxon>
        <taxon>Pseudomonadati</taxon>
        <taxon>Bacteroidota</taxon>
        <taxon>Cytophagia</taxon>
        <taxon>Cytophagales</taxon>
        <taxon>Hymenobacteraceae</taxon>
        <taxon>Hymenobacter</taxon>
    </lineage>
</organism>
<dbReference type="PROSITE" id="PS51257">
    <property type="entry name" value="PROKAR_LIPOPROTEIN"/>
    <property type="match status" value="1"/>
</dbReference>
<keyword evidence="2" id="KW-0732">Signal</keyword>
<protein>
    <recommendedName>
        <fullName evidence="5">Lipoprotein</fullName>
    </recommendedName>
</protein>
<accession>A0ABW2UAD5</accession>
<dbReference type="EMBL" id="JBHTEK010000001">
    <property type="protein sequence ID" value="MFC7669086.1"/>
    <property type="molecule type" value="Genomic_DNA"/>
</dbReference>
<feature type="signal peptide" evidence="2">
    <location>
        <begin position="1"/>
        <end position="25"/>
    </location>
</feature>
<keyword evidence="4" id="KW-1185">Reference proteome</keyword>
<name>A0ABW2UAD5_9BACT</name>
<evidence type="ECO:0000256" key="2">
    <source>
        <dbReference type="SAM" id="SignalP"/>
    </source>
</evidence>
<proteinExistence type="predicted"/>
<evidence type="ECO:0000313" key="4">
    <source>
        <dbReference type="Proteomes" id="UP001596513"/>
    </source>
</evidence>
<comment type="caution">
    <text evidence="3">The sequence shown here is derived from an EMBL/GenBank/DDBJ whole genome shotgun (WGS) entry which is preliminary data.</text>
</comment>
<gene>
    <name evidence="3" type="ORF">ACFQT0_18320</name>
</gene>
<feature type="chain" id="PRO_5047422494" description="Lipoprotein" evidence="2">
    <location>
        <begin position="26"/>
        <end position="57"/>
    </location>
</feature>
<dbReference type="RefSeq" id="WP_380204608.1">
    <property type="nucleotide sequence ID" value="NZ_JBHTEK010000001.1"/>
</dbReference>
<sequence length="57" mass="6254">MKLTRTNLWLAAAAAMFLTASCSQAPDAEKDPSADAAFKRAHRAEGYREAQRSNVTR</sequence>
<reference evidence="4" key="1">
    <citation type="journal article" date="2019" name="Int. J. Syst. Evol. Microbiol.">
        <title>The Global Catalogue of Microorganisms (GCM) 10K type strain sequencing project: providing services to taxonomists for standard genome sequencing and annotation.</title>
        <authorList>
            <consortium name="The Broad Institute Genomics Platform"/>
            <consortium name="The Broad Institute Genome Sequencing Center for Infectious Disease"/>
            <person name="Wu L."/>
            <person name="Ma J."/>
        </authorList>
    </citation>
    <scope>NUCLEOTIDE SEQUENCE [LARGE SCALE GENOMIC DNA]</scope>
    <source>
        <strain evidence="4">JCM 19635</strain>
    </source>
</reference>
<dbReference type="Proteomes" id="UP001596513">
    <property type="component" value="Unassembled WGS sequence"/>
</dbReference>
<evidence type="ECO:0008006" key="5">
    <source>
        <dbReference type="Google" id="ProtNLM"/>
    </source>
</evidence>
<feature type="region of interest" description="Disordered" evidence="1">
    <location>
        <begin position="25"/>
        <end position="57"/>
    </location>
</feature>